<keyword evidence="2" id="KW-1185">Reference proteome</keyword>
<dbReference type="KEGG" id="cyz:C3B44_01400"/>
<sequence>MARLEISPDRVRVHLSWWEKLAVRRSHLTIPMRAVERVDVVTDAGAALGDGRYENSTRIPGVTAAGALTTEDAEGHRTFAVCHRHLPGLVLTLNRATFDRIVLSTGHADAYARQIQDHLAAGE</sequence>
<dbReference type="OrthoDB" id="530515at2"/>
<reference evidence="2" key="1">
    <citation type="submission" date="2018-04" db="EMBL/GenBank/DDBJ databases">
        <authorList>
            <person name="Liu S."/>
            <person name="Wang Z."/>
            <person name="Li J."/>
        </authorList>
    </citation>
    <scope>NUCLEOTIDE SEQUENCE [LARGE SCALE GENOMIC DNA]</scope>
    <source>
        <strain evidence="2">2189</strain>
    </source>
</reference>
<protein>
    <submittedName>
        <fullName evidence="1">Uncharacterized protein</fullName>
    </submittedName>
</protein>
<name>A0A2U1T9K7_9CORY</name>
<evidence type="ECO:0000313" key="1">
    <source>
        <dbReference type="EMBL" id="PWC02700.1"/>
    </source>
</evidence>
<evidence type="ECO:0000313" key="2">
    <source>
        <dbReference type="Proteomes" id="UP000244989"/>
    </source>
</evidence>
<gene>
    <name evidence="1" type="ORF">DF222_00130</name>
</gene>
<comment type="caution">
    <text evidence="1">The sequence shown here is derived from an EMBL/GenBank/DDBJ whole genome shotgun (WGS) entry which is preliminary data.</text>
</comment>
<dbReference type="RefSeq" id="WP_108430783.1">
    <property type="nucleotide sequence ID" value="NZ_CP026947.1"/>
</dbReference>
<accession>A0A2U1T9K7</accession>
<organism evidence="1 2">
    <name type="scientific">Corynebacterium yudongzhengii</name>
    <dbReference type="NCBI Taxonomy" id="2080740"/>
    <lineage>
        <taxon>Bacteria</taxon>
        <taxon>Bacillati</taxon>
        <taxon>Actinomycetota</taxon>
        <taxon>Actinomycetes</taxon>
        <taxon>Mycobacteriales</taxon>
        <taxon>Corynebacteriaceae</taxon>
        <taxon>Corynebacterium</taxon>
    </lineage>
</organism>
<dbReference type="EMBL" id="QEEZ01000001">
    <property type="protein sequence ID" value="PWC02700.1"/>
    <property type="molecule type" value="Genomic_DNA"/>
</dbReference>
<proteinExistence type="predicted"/>
<dbReference type="Proteomes" id="UP000244989">
    <property type="component" value="Unassembled WGS sequence"/>
</dbReference>
<dbReference type="AlphaFoldDB" id="A0A2U1T9K7"/>